<dbReference type="AlphaFoldDB" id="A0A917DM62"/>
<gene>
    <name evidence="2" type="ORF">GCM10011514_11030</name>
</gene>
<accession>A0A917DM62</accession>
<evidence type="ECO:0000313" key="3">
    <source>
        <dbReference type="Proteomes" id="UP000609064"/>
    </source>
</evidence>
<dbReference type="Proteomes" id="UP000609064">
    <property type="component" value="Unassembled WGS sequence"/>
</dbReference>
<reference evidence="2" key="2">
    <citation type="submission" date="2020-09" db="EMBL/GenBank/DDBJ databases">
        <authorList>
            <person name="Sun Q."/>
            <person name="Zhou Y."/>
        </authorList>
    </citation>
    <scope>NUCLEOTIDE SEQUENCE</scope>
    <source>
        <strain evidence="2">CGMCC 1.15958</strain>
    </source>
</reference>
<reference evidence="2" key="1">
    <citation type="journal article" date="2014" name="Int. J. Syst. Evol. Microbiol.">
        <title>Complete genome sequence of Corynebacterium casei LMG S-19264T (=DSM 44701T), isolated from a smear-ripened cheese.</title>
        <authorList>
            <consortium name="US DOE Joint Genome Institute (JGI-PGF)"/>
            <person name="Walter F."/>
            <person name="Albersmeier A."/>
            <person name="Kalinowski J."/>
            <person name="Ruckert C."/>
        </authorList>
    </citation>
    <scope>NUCLEOTIDE SEQUENCE</scope>
    <source>
        <strain evidence="2">CGMCC 1.15958</strain>
    </source>
</reference>
<evidence type="ECO:0000256" key="1">
    <source>
        <dbReference type="SAM" id="Phobius"/>
    </source>
</evidence>
<comment type="caution">
    <text evidence="2">The sequence shown here is derived from an EMBL/GenBank/DDBJ whole genome shotgun (WGS) entry which is preliminary data.</text>
</comment>
<dbReference type="EMBL" id="BMKK01000002">
    <property type="protein sequence ID" value="GGD48719.1"/>
    <property type="molecule type" value="Genomic_DNA"/>
</dbReference>
<keyword evidence="1" id="KW-0472">Membrane</keyword>
<protein>
    <submittedName>
        <fullName evidence="2">Uncharacterized protein</fullName>
    </submittedName>
</protein>
<proteinExistence type="predicted"/>
<keyword evidence="1" id="KW-1133">Transmembrane helix</keyword>
<feature type="transmembrane region" description="Helical" evidence="1">
    <location>
        <begin position="60"/>
        <end position="79"/>
    </location>
</feature>
<feature type="transmembrane region" description="Helical" evidence="1">
    <location>
        <begin position="26"/>
        <end position="48"/>
    </location>
</feature>
<keyword evidence="3" id="KW-1185">Reference proteome</keyword>
<name>A0A917DM62_9BACT</name>
<organism evidence="2 3">
    <name type="scientific">Emticicia aquatilis</name>
    <dbReference type="NCBI Taxonomy" id="1537369"/>
    <lineage>
        <taxon>Bacteria</taxon>
        <taxon>Pseudomonadati</taxon>
        <taxon>Bacteroidota</taxon>
        <taxon>Cytophagia</taxon>
        <taxon>Cytophagales</taxon>
        <taxon>Leadbetterellaceae</taxon>
        <taxon>Emticicia</taxon>
    </lineage>
</organism>
<keyword evidence="1" id="KW-0812">Transmembrane</keyword>
<evidence type="ECO:0000313" key="2">
    <source>
        <dbReference type="EMBL" id="GGD48719.1"/>
    </source>
</evidence>
<sequence length="126" mass="14608">MVIIYAVEVTILAILGYFRPVPRKSYWFVAIGVSVLILKDILYSYYFYVFKGNQHSLYIPLYWSNAIGYFLVIYGIAINQNANNGKYEKISIKAIVEASKNVFKTLRNEIVNFSITRSIYRCKTPI</sequence>